<gene>
    <name evidence="9" type="ORF">QBA35_41640</name>
</gene>
<comment type="caution">
    <text evidence="9">The sequence shown here is derived from an EMBL/GenBank/DDBJ whole genome shotgun (WGS) entry which is preliminary data.</text>
</comment>
<dbReference type="EMBL" id="JARULZ010000003">
    <property type="protein sequence ID" value="MEH0639640.1"/>
    <property type="molecule type" value="Genomic_DNA"/>
</dbReference>
<dbReference type="InterPro" id="IPR013786">
    <property type="entry name" value="AcylCoA_DH/ox_N"/>
</dbReference>
<dbReference type="InterPro" id="IPR046373">
    <property type="entry name" value="Acyl-CoA_Oxase/DH_mid-dom_sf"/>
</dbReference>
<evidence type="ECO:0000313" key="10">
    <source>
        <dbReference type="Proteomes" id="UP001310290"/>
    </source>
</evidence>
<evidence type="ECO:0000313" key="9">
    <source>
        <dbReference type="EMBL" id="MEH0639640.1"/>
    </source>
</evidence>
<evidence type="ECO:0000256" key="3">
    <source>
        <dbReference type="ARBA" id="ARBA00022630"/>
    </source>
</evidence>
<keyword evidence="3 5" id="KW-0285">Flavoprotein</keyword>
<dbReference type="InterPro" id="IPR036250">
    <property type="entry name" value="AcylCo_DH-like_C"/>
</dbReference>
<evidence type="ECO:0000256" key="2">
    <source>
        <dbReference type="ARBA" id="ARBA00009347"/>
    </source>
</evidence>
<accession>A0ABU8B137</accession>
<keyword evidence="5" id="KW-0560">Oxidoreductase</keyword>
<dbReference type="PANTHER" id="PTHR43884">
    <property type="entry name" value="ACYL-COA DEHYDROGENASE"/>
    <property type="match status" value="1"/>
</dbReference>
<comment type="cofactor">
    <cofactor evidence="1 5">
        <name>FAD</name>
        <dbReference type="ChEBI" id="CHEBI:57692"/>
    </cofactor>
</comment>
<dbReference type="Gene3D" id="1.10.540.10">
    <property type="entry name" value="Acyl-CoA dehydrogenase/oxidase, N-terminal domain"/>
    <property type="match status" value="1"/>
</dbReference>
<dbReference type="InterPro" id="IPR006091">
    <property type="entry name" value="Acyl-CoA_Oxase/DH_mid-dom"/>
</dbReference>
<sequence length="572" mass="61755">MEQNCAPRPTRRLIADLEGLLGDPLAPSGPFSFAETVAHEERDALPPGAVEALHEWGLTSCLVPQSVGGRLLSGEAAQALIRSVARRNLTMAVKYGSSWLGTGPVWLWGTPAQTKLVAEGVLAGDAACFGVSEADVGSDLMATATTARLDGDHYIVDGEKWPVGNATQGRFVTLLVRGPSGPVVLLADKEDLPPGSWTPKSAVRTVGMRGHDLSGIALHGTPVPADAVIGQPGRGVRDMLRCMQITRTMIGGISMGAMDAALRIGLDYAHQRELYGRPILRIPVVREHLVGAHLDLLVAECTAIPAARAFSVVPARMALWSSVVKYLVPVIGEEVLEHVAKVLGARSYLRELVASGAFQKIRRDHPITTIFEGTTHVMLHLIATQLTTLAKVYDSPAPGSEQVLSELFDLSREAPLWVPDGDELGLTTRGQDEITRSWRGALTELAGLAATRCTPQQAADLAEVTAALDRRRSALYDGLSERGVDARSVIGSRAAAEHCVHHAAASCVQVWLHNQQAEPDIGWLILVLRRLLQRLDPAVLLDEQEHHLPRFEAVIERCRAEKRYFSLDAVLE</sequence>
<name>A0ABU8B137_9ACTN</name>
<dbReference type="GeneID" id="96268470"/>
<dbReference type="InterPro" id="IPR037069">
    <property type="entry name" value="AcylCoA_DH/ox_N_sf"/>
</dbReference>
<dbReference type="SUPFAM" id="SSF56645">
    <property type="entry name" value="Acyl-CoA dehydrogenase NM domain-like"/>
    <property type="match status" value="1"/>
</dbReference>
<dbReference type="CDD" id="cd00567">
    <property type="entry name" value="ACAD"/>
    <property type="match status" value="1"/>
</dbReference>
<keyword evidence="10" id="KW-1185">Reference proteome</keyword>
<dbReference type="PANTHER" id="PTHR43884:SF19">
    <property type="entry name" value="ACYL-COA DEHYDROGENASE FADE4-RELATED"/>
    <property type="match status" value="1"/>
</dbReference>
<evidence type="ECO:0000256" key="4">
    <source>
        <dbReference type="ARBA" id="ARBA00022827"/>
    </source>
</evidence>
<dbReference type="Proteomes" id="UP001310290">
    <property type="component" value="Unassembled WGS sequence"/>
</dbReference>
<dbReference type="InterPro" id="IPR009075">
    <property type="entry name" value="AcylCo_DH/oxidase_C"/>
</dbReference>
<evidence type="ECO:0000259" key="6">
    <source>
        <dbReference type="Pfam" id="PF00441"/>
    </source>
</evidence>
<evidence type="ECO:0000256" key="1">
    <source>
        <dbReference type="ARBA" id="ARBA00001974"/>
    </source>
</evidence>
<dbReference type="RefSeq" id="WP_005476205.1">
    <property type="nucleotide sequence ID" value="NZ_JARULZ010000003.1"/>
</dbReference>
<protein>
    <submittedName>
        <fullName evidence="9">Acyl-CoA dehydrogenase</fullName>
    </submittedName>
</protein>
<dbReference type="Pfam" id="PF02771">
    <property type="entry name" value="Acyl-CoA_dh_N"/>
    <property type="match status" value="1"/>
</dbReference>
<feature type="domain" description="Acyl-CoA oxidase/dehydrogenase middle" evidence="7">
    <location>
        <begin position="128"/>
        <end position="217"/>
    </location>
</feature>
<comment type="similarity">
    <text evidence="2 5">Belongs to the acyl-CoA dehydrogenase family.</text>
</comment>
<evidence type="ECO:0000256" key="5">
    <source>
        <dbReference type="RuleBase" id="RU362125"/>
    </source>
</evidence>
<dbReference type="Gene3D" id="1.20.140.10">
    <property type="entry name" value="Butyryl-CoA Dehydrogenase, subunit A, domain 3"/>
    <property type="match status" value="1"/>
</dbReference>
<feature type="domain" description="Acyl-CoA dehydrogenase/oxidase N-terminal" evidence="8">
    <location>
        <begin position="39"/>
        <end position="124"/>
    </location>
</feature>
<reference evidence="9" key="1">
    <citation type="submission" date="2023-04" db="EMBL/GenBank/DDBJ databases">
        <title>Genomic diversity of scab-causing Streptomyces spp. in the province of Quebec, Canada.</title>
        <authorList>
            <person name="Biessy A."/>
            <person name="Cadieux M."/>
            <person name="Ciotola M."/>
            <person name="Filion M."/>
        </authorList>
    </citation>
    <scope>NUCLEOTIDE SEQUENCE</scope>
    <source>
        <strain evidence="9">B21-115</strain>
    </source>
</reference>
<dbReference type="InterPro" id="IPR009100">
    <property type="entry name" value="AcylCoA_DH/oxidase_NM_dom_sf"/>
</dbReference>
<keyword evidence="4 5" id="KW-0274">FAD</keyword>
<dbReference type="Gene3D" id="2.40.110.10">
    <property type="entry name" value="Butyryl-CoA Dehydrogenase, subunit A, domain 2"/>
    <property type="match status" value="1"/>
</dbReference>
<dbReference type="Pfam" id="PF00441">
    <property type="entry name" value="Acyl-CoA_dh_1"/>
    <property type="match status" value="1"/>
</dbReference>
<evidence type="ECO:0000259" key="7">
    <source>
        <dbReference type="Pfam" id="PF02770"/>
    </source>
</evidence>
<proteinExistence type="inferred from homology"/>
<feature type="domain" description="Acyl-CoA dehydrogenase/oxidase C-terminal" evidence="6">
    <location>
        <begin position="233"/>
        <end position="386"/>
    </location>
</feature>
<organism evidence="9 10">
    <name type="scientific">Streptomyces bottropensis</name>
    <dbReference type="NCBI Taxonomy" id="42235"/>
    <lineage>
        <taxon>Bacteria</taxon>
        <taxon>Bacillati</taxon>
        <taxon>Actinomycetota</taxon>
        <taxon>Actinomycetes</taxon>
        <taxon>Kitasatosporales</taxon>
        <taxon>Streptomycetaceae</taxon>
        <taxon>Streptomyces</taxon>
    </lineage>
</organism>
<dbReference type="SUPFAM" id="SSF47203">
    <property type="entry name" value="Acyl-CoA dehydrogenase C-terminal domain-like"/>
    <property type="match status" value="1"/>
</dbReference>
<evidence type="ECO:0000259" key="8">
    <source>
        <dbReference type="Pfam" id="PF02771"/>
    </source>
</evidence>
<dbReference type="Pfam" id="PF02770">
    <property type="entry name" value="Acyl-CoA_dh_M"/>
    <property type="match status" value="1"/>
</dbReference>